<evidence type="ECO:0000259" key="3">
    <source>
        <dbReference type="PROSITE" id="PS50801"/>
    </source>
</evidence>
<feature type="domain" description="STAS" evidence="3">
    <location>
        <begin position="21"/>
        <end position="110"/>
    </location>
</feature>
<dbReference type="Gene3D" id="3.30.750.24">
    <property type="entry name" value="STAS domain"/>
    <property type="match status" value="1"/>
</dbReference>
<dbReference type="PANTHER" id="PTHR33495:SF2">
    <property type="entry name" value="ANTI-SIGMA FACTOR ANTAGONIST TM_1081-RELATED"/>
    <property type="match status" value="1"/>
</dbReference>
<evidence type="ECO:0000313" key="5">
    <source>
        <dbReference type="Proteomes" id="UP000245539"/>
    </source>
</evidence>
<evidence type="ECO:0000256" key="1">
    <source>
        <dbReference type="ARBA" id="ARBA00009013"/>
    </source>
</evidence>
<dbReference type="PANTHER" id="PTHR33495">
    <property type="entry name" value="ANTI-SIGMA FACTOR ANTAGONIST TM_1081-RELATED-RELATED"/>
    <property type="match status" value="1"/>
</dbReference>
<comment type="similarity">
    <text evidence="1 2">Belongs to the anti-sigma-factor antagonist family.</text>
</comment>
<dbReference type="GO" id="GO:0043856">
    <property type="term" value="F:anti-sigma factor antagonist activity"/>
    <property type="evidence" value="ECO:0007669"/>
    <property type="project" value="InterPro"/>
</dbReference>
<evidence type="ECO:0000313" key="4">
    <source>
        <dbReference type="EMBL" id="PWQ94062.1"/>
    </source>
</evidence>
<dbReference type="InterPro" id="IPR002645">
    <property type="entry name" value="STAS_dom"/>
</dbReference>
<accession>A0A317CD77</accession>
<dbReference type="EMBL" id="QGKM01000059">
    <property type="protein sequence ID" value="PWQ94062.1"/>
    <property type="molecule type" value="Genomic_DNA"/>
</dbReference>
<sequence>MNINLQQENGLTRATLDETRLDASVAPDFKAAMEDIIKSGNDQLILDISKLSFMDSSSLGAMVAVLKSVGGTGKMVILGASGAVLELFKLTRMDRIFTLTDDMEQAKQHF</sequence>
<dbReference type="CDD" id="cd07043">
    <property type="entry name" value="STAS_anti-anti-sigma_factors"/>
    <property type="match status" value="1"/>
</dbReference>
<reference evidence="4 5" key="1">
    <citation type="submission" date="2018-05" db="EMBL/GenBank/DDBJ databases">
        <title>Leucothrix arctica sp. nov., isolated from Arctic seawater.</title>
        <authorList>
            <person name="Choi A."/>
            <person name="Baek K."/>
        </authorList>
    </citation>
    <scope>NUCLEOTIDE SEQUENCE [LARGE SCALE GENOMIC DNA]</scope>
    <source>
        <strain evidence="4 5">JCM 18388</strain>
    </source>
</reference>
<dbReference type="Pfam" id="PF01740">
    <property type="entry name" value="STAS"/>
    <property type="match status" value="1"/>
</dbReference>
<name>A0A317CD77_9GAMM</name>
<dbReference type="AlphaFoldDB" id="A0A317CD77"/>
<evidence type="ECO:0000256" key="2">
    <source>
        <dbReference type="RuleBase" id="RU003749"/>
    </source>
</evidence>
<comment type="caution">
    <text evidence="4">The sequence shown here is derived from an EMBL/GenBank/DDBJ whole genome shotgun (WGS) entry which is preliminary data.</text>
</comment>
<proteinExistence type="inferred from homology"/>
<gene>
    <name evidence="4" type="ORF">DKW60_17315</name>
</gene>
<dbReference type="Proteomes" id="UP000245539">
    <property type="component" value="Unassembled WGS sequence"/>
</dbReference>
<dbReference type="InterPro" id="IPR003658">
    <property type="entry name" value="Anti-sigma_ant"/>
</dbReference>
<dbReference type="SUPFAM" id="SSF52091">
    <property type="entry name" value="SpoIIaa-like"/>
    <property type="match status" value="1"/>
</dbReference>
<protein>
    <recommendedName>
        <fullName evidence="2">Anti-sigma factor antagonist</fullName>
    </recommendedName>
</protein>
<dbReference type="PROSITE" id="PS50801">
    <property type="entry name" value="STAS"/>
    <property type="match status" value="1"/>
</dbReference>
<dbReference type="NCBIfam" id="TIGR00377">
    <property type="entry name" value="ant_ant_sig"/>
    <property type="match status" value="1"/>
</dbReference>
<dbReference type="InterPro" id="IPR036513">
    <property type="entry name" value="STAS_dom_sf"/>
</dbReference>
<organism evidence="4 5">
    <name type="scientific">Leucothrix pacifica</name>
    <dbReference type="NCBI Taxonomy" id="1247513"/>
    <lineage>
        <taxon>Bacteria</taxon>
        <taxon>Pseudomonadati</taxon>
        <taxon>Pseudomonadota</taxon>
        <taxon>Gammaproteobacteria</taxon>
        <taxon>Thiotrichales</taxon>
        <taxon>Thiotrichaceae</taxon>
        <taxon>Leucothrix</taxon>
    </lineage>
</organism>
<dbReference type="RefSeq" id="WP_109838926.1">
    <property type="nucleotide sequence ID" value="NZ_QGKM01000059.1"/>
</dbReference>
<keyword evidence="5" id="KW-1185">Reference proteome</keyword>
<dbReference type="OrthoDB" id="9796076at2"/>